<dbReference type="InterPro" id="IPR009839">
    <property type="entry name" value="SseB_N"/>
</dbReference>
<protein>
    <recommendedName>
        <fullName evidence="1">SseB protein N-terminal domain-containing protein</fullName>
    </recommendedName>
</protein>
<sequence length="260" mass="29415">MAQNNSNQNNGVKKQEALTKLRMASELYVLMSGFTKMPYVSCDPDTYDDQVLIFWTEEEAKQEAKKLLENKELVSIVKVENKQLLAFYSSLFAMGVNALFVSRGLEGETRIQLDEFVKRPQADKLPEGQVHVENPEFHLTALYLMQAVRRDPNAAKEEAVKELQEEMLADFQKGRYIVPVEPQKGLPVMKQKDGTIFQPVFTDAAEFAKFNREKRFQAAVVEFAKLGEILAPEAKGVMVNPMGVNVPLQIARKKKEDAKG</sequence>
<dbReference type="Proteomes" id="UP001305815">
    <property type="component" value="Chromosome"/>
</dbReference>
<dbReference type="EMBL" id="AP027742">
    <property type="protein sequence ID" value="BDZ78002.1"/>
    <property type="molecule type" value="Genomic_DNA"/>
</dbReference>
<reference evidence="3" key="1">
    <citation type="journal article" date="2023" name="Int. J. Syst. Evol. Microbiol.">
        <title>Claveliimonas bilis gen. nov., sp. nov., deoxycholic acid-producing bacteria isolated from human faeces, and reclassification of Sellimonas monacensis Zenner et al. 2021 as Claveliimonas monacensis comb. nov.</title>
        <authorList>
            <person name="Hisatomi A."/>
            <person name="Kastawa N.W.E.P.G."/>
            <person name="Song I."/>
            <person name="Ohkuma M."/>
            <person name="Fukiya S."/>
            <person name="Sakamoto M."/>
        </authorList>
    </citation>
    <scope>NUCLEOTIDE SEQUENCE [LARGE SCALE GENOMIC DNA]</scope>
    <source>
        <strain evidence="3">12BBH14</strain>
    </source>
</reference>
<evidence type="ECO:0000313" key="3">
    <source>
        <dbReference type="Proteomes" id="UP001305815"/>
    </source>
</evidence>
<dbReference type="RefSeq" id="WP_256194969.1">
    <property type="nucleotide sequence ID" value="NZ_AP027742.1"/>
</dbReference>
<gene>
    <name evidence="2" type="ORF">Lac1_21850</name>
</gene>
<feature type="domain" description="SseB protein N-terminal" evidence="1">
    <location>
        <begin position="154"/>
        <end position="246"/>
    </location>
</feature>
<proteinExistence type="predicted"/>
<evidence type="ECO:0000259" key="1">
    <source>
        <dbReference type="Pfam" id="PF07179"/>
    </source>
</evidence>
<accession>A0ABN6Z5X6</accession>
<evidence type="ECO:0000313" key="2">
    <source>
        <dbReference type="EMBL" id="BDZ78002.1"/>
    </source>
</evidence>
<dbReference type="Pfam" id="PF07179">
    <property type="entry name" value="SseB"/>
    <property type="match status" value="1"/>
</dbReference>
<name>A0ABN6Z5X6_9FIRM</name>
<keyword evidence="3" id="KW-1185">Reference proteome</keyword>
<organism evidence="2 3">
    <name type="scientific">Claveliimonas bilis</name>
    <dbReference type="NCBI Taxonomy" id="3028070"/>
    <lineage>
        <taxon>Bacteria</taxon>
        <taxon>Bacillati</taxon>
        <taxon>Bacillota</taxon>
        <taxon>Clostridia</taxon>
        <taxon>Lachnospirales</taxon>
        <taxon>Lachnospiraceae</taxon>
        <taxon>Claveliimonas</taxon>
    </lineage>
</organism>